<evidence type="ECO:0000259" key="2">
    <source>
        <dbReference type="Pfam" id="PF08393"/>
    </source>
</evidence>
<dbReference type="AlphaFoldDB" id="A0AAV4V751"/>
<dbReference type="InterPro" id="IPR026983">
    <property type="entry name" value="DHC"/>
</dbReference>
<dbReference type="GO" id="GO:0045505">
    <property type="term" value="F:dynein intermediate chain binding"/>
    <property type="evidence" value="ECO:0007669"/>
    <property type="project" value="InterPro"/>
</dbReference>
<evidence type="ECO:0000313" key="4">
    <source>
        <dbReference type="Proteomes" id="UP001054945"/>
    </source>
</evidence>
<dbReference type="PANTHER" id="PTHR45703">
    <property type="entry name" value="DYNEIN HEAVY CHAIN"/>
    <property type="match status" value="1"/>
</dbReference>
<reference evidence="3 4" key="1">
    <citation type="submission" date="2021-06" db="EMBL/GenBank/DDBJ databases">
        <title>Caerostris extrusa draft genome.</title>
        <authorList>
            <person name="Kono N."/>
            <person name="Arakawa K."/>
        </authorList>
    </citation>
    <scope>NUCLEOTIDE SEQUENCE [LARGE SCALE GENOMIC DNA]</scope>
</reference>
<accession>A0AAV4V751</accession>
<dbReference type="GO" id="GO:0007018">
    <property type="term" value="P:microtubule-based movement"/>
    <property type="evidence" value="ECO:0007669"/>
    <property type="project" value="InterPro"/>
</dbReference>
<evidence type="ECO:0000313" key="3">
    <source>
        <dbReference type="EMBL" id="GIY65795.1"/>
    </source>
</evidence>
<keyword evidence="4" id="KW-1185">Reference proteome</keyword>
<dbReference type="Pfam" id="PF08393">
    <property type="entry name" value="DHC_N2"/>
    <property type="match status" value="1"/>
</dbReference>
<organism evidence="3 4">
    <name type="scientific">Caerostris extrusa</name>
    <name type="common">Bark spider</name>
    <name type="synonym">Caerostris bankana</name>
    <dbReference type="NCBI Taxonomy" id="172846"/>
    <lineage>
        <taxon>Eukaryota</taxon>
        <taxon>Metazoa</taxon>
        <taxon>Ecdysozoa</taxon>
        <taxon>Arthropoda</taxon>
        <taxon>Chelicerata</taxon>
        <taxon>Arachnida</taxon>
        <taxon>Araneae</taxon>
        <taxon>Araneomorphae</taxon>
        <taxon>Entelegynae</taxon>
        <taxon>Araneoidea</taxon>
        <taxon>Araneidae</taxon>
        <taxon>Caerostris</taxon>
    </lineage>
</organism>
<name>A0AAV4V751_CAEEX</name>
<dbReference type="EMBL" id="BPLR01014027">
    <property type="protein sequence ID" value="GIY65795.1"/>
    <property type="molecule type" value="Genomic_DNA"/>
</dbReference>
<dbReference type="Proteomes" id="UP001054945">
    <property type="component" value="Unassembled WGS sequence"/>
</dbReference>
<feature type="domain" description="Dynein heavy chain linker" evidence="2">
    <location>
        <begin position="37"/>
        <end position="143"/>
    </location>
</feature>
<sequence length="144" mass="16858">MLDTLKEGHTEPAGGGGARPHQGWQTLRGSCTKFSQLKQCENELVLLAAELWQYMDKVKIQLKVWEDTPGPRWISMQTLEMQCTLVYMRDMQVMMDKEMRSWDNFIWLQETIKNILVALRAIHQLRNPAIKDRHWTRLSSATQN</sequence>
<gene>
    <name evidence="3" type="primary">DNAH17</name>
    <name evidence="3" type="ORF">CEXT_440481</name>
</gene>
<proteinExistence type="predicted"/>
<dbReference type="GO" id="GO:0051959">
    <property type="term" value="F:dynein light intermediate chain binding"/>
    <property type="evidence" value="ECO:0007669"/>
    <property type="project" value="InterPro"/>
</dbReference>
<dbReference type="PANTHER" id="PTHR45703:SF8">
    <property type="entry name" value="DYNEINS HEAVY CHAIN"/>
    <property type="match status" value="1"/>
</dbReference>
<dbReference type="InterPro" id="IPR013602">
    <property type="entry name" value="Dynein_heavy_linker"/>
</dbReference>
<evidence type="ECO:0000256" key="1">
    <source>
        <dbReference type="SAM" id="MobiDB-lite"/>
    </source>
</evidence>
<comment type="caution">
    <text evidence="3">The sequence shown here is derived from an EMBL/GenBank/DDBJ whole genome shotgun (WGS) entry which is preliminary data.</text>
</comment>
<feature type="region of interest" description="Disordered" evidence="1">
    <location>
        <begin position="1"/>
        <end position="22"/>
    </location>
</feature>
<protein>
    <submittedName>
        <fullName evidence="3">Dynein heavy chain 17, axonemal</fullName>
    </submittedName>
</protein>
<dbReference type="GO" id="GO:0030286">
    <property type="term" value="C:dynein complex"/>
    <property type="evidence" value="ECO:0007669"/>
    <property type="project" value="InterPro"/>
</dbReference>
<feature type="compositionally biased region" description="Basic and acidic residues" evidence="1">
    <location>
        <begin position="1"/>
        <end position="10"/>
    </location>
</feature>